<evidence type="ECO:0000313" key="2">
    <source>
        <dbReference type="Proteomes" id="UP001165121"/>
    </source>
</evidence>
<proteinExistence type="predicted"/>
<dbReference type="Proteomes" id="UP001165121">
    <property type="component" value="Unassembled WGS sequence"/>
</dbReference>
<sequence>MLEDFGLTTSDFYGSASDSGGDVKYMLSSALNLKWEWCFAHMTHAATKMSCGVNGKKSREANPDMAELITKMTRVITQVKLVSTAGDLFSELCKSKTKGASTRLLGYSTSRFLSMTNAMKSVLAKWPAIVSWYEERGRQAVRDRKPPPDFPLESHHTDLVHVLSILTPIADIKFKCQAERAEQVEVLMSLYMSRIDELGHDQPVPHYLSTEKKPEWISASSLTPLASKTRDLLRDSLDEPFFSRYYTDSKFDTCDFALEMMLKLHPIYKDTQESLNRAVVMCCRQHGKTGRDAVERLREVNAKISSNLLSLLKSVAEPLEAAEEQADSSVARLSRLEARFAPRADRPATTSRVDRRAEDELDRWLEDPIGVQRNADMTPKESVLQFWKRLEGSGECRLIPKAVRV</sequence>
<dbReference type="EMBL" id="BSXT01000806">
    <property type="protein sequence ID" value="GMF34406.1"/>
    <property type="molecule type" value="Genomic_DNA"/>
</dbReference>
<evidence type="ECO:0000313" key="1">
    <source>
        <dbReference type="EMBL" id="GMF34406.1"/>
    </source>
</evidence>
<comment type="caution">
    <text evidence="1">The sequence shown here is derived from an EMBL/GenBank/DDBJ whole genome shotgun (WGS) entry which is preliminary data.</text>
</comment>
<reference evidence="1" key="1">
    <citation type="submission" date="2023-04" db="EMBL/GenBank/DDBJ databases">
        <title>Phytophthora fragariaefolia NBRC 109709.</title>
        <authorList>
            <person name="Ichikawa N."/>
            <person name="Sato H."/>
            <person name="Tonouchi N."/>
        </authorList>
    </citation>
    <scope>NUCLEOTIDE SEQUENCE</scope>
    <source>
        <strain evidence="1">NBRC 109709</strain>
    </source>
</reference>
<keyword evidence="2" id="KW-1185">Reference proteome</keyword>
<dbReference type="OrthoDB" id="120971at2759"/>
<name>A0A9W7CJM5_9STRA</name>
<accession>A0A9W7CJM5</accession>
<dbReference type="AlphaFoldDB" id="A0A9W7CJM5"/>
<gene>
    <name evidence="1" type="ORF">Pfra01_000883900</name>
</gene>
<protein>
    <submittedName>
        <fullName evidence="1">Unnamed protein product</fullName>
    </submittedName>
</protein>
<organism evidence="1 2">
    <name type="scientific">Phytophthora fragariaefolia</name>
    <dbReference type="NCBI Taxonomy" id="1490495"/>
    <lineage>
        <taxon>Eukaryota</taxon>
        <taxon>Sar</taxon>
        <taxon>Stramenopiles</taxon>
        <taxon>Oomycota</taxon>
        <taxon>Peronosporomycetes</taxon>
        <taxon>Peronosporales</taxon>
        <taxon>Peronosporaceae</taxon>
        <taxon>Phytophthora</taxon>
    </lineage>
</organism>